<reference evidence="7" key="1">
    <citation type="submission" date="2025-08" db="UniProtKB">
        <authorList>
            <consortium name="RefSeq"/>
        </authorList>
    </citation>
    <scope>IDENTIFICATION</scope>
    <source>
        <tissue evidence="7">Blood</tissue>
    </source>
</reference>
<dbReference type="GO" id="GO:0005829">
    <property type="term" value="C:cytosol"/>
    <property type="evidence" value="ECO:0007669"/>
    <property type="project" value="TreeGrafter"/>
</dbReference>
<dbReference type="InterPro" id="IPR019734">
    <property type="entry name" value="TPR_rpt"/>
</dbReference>
<dbReference type="Gene3D" id="1.25.40.10">
    <property type="entry name" value="Tetratricopeptide repeat domain"/>
    <property type="match status" value="3"/>
</dbReference>
<gene>
    <name evidence="7" type="primary">LOC106497157</name>
</gene>
<dbReference type="InterPro" id="IPR011990">
    <property type="entry name" value="TPR-like_helical_dom_sf"/>
</dbReference>
<dbReference type="SMART" id="SM00028">
    <property type="entry name" value="TPR"/>
    <property type="match status" value="3"/>
</dbReference>
<dbReference type="Proteomes" id="UP001652627">
    <property type="component" value="Chromosome 33"/>
</dbReference>
<evidence type="ECO:0000256" key="2">
    <source>
        <dbReference type="ARBA" id="ARBA00022737"/>
    </source>
</evidence>
<organism evidence="6 7">
    <name type="scientific">Apteryx mantelli</name>
    <name type="common">North Island brown kiwi</name>
    <dbReference type="NCBI Taxonomy" id="2696672"/>
    <lineage>
        <taxon>Eukaryota</taxon>
        <taxon>Metazoa</taxon>
        <taxon>Chordata</taxon>
        <taxon>Craniata</taxon>
        <taxon>Vertebrata</taxon>
        <taxon>Euteleostomi</taxon>
        <taxon>Archelosauria</taxon>
        <taxon>Archosauria</taxon>
        <taxon>Dinosauria</taxon>
        <taxon>Saurischia</taxon>
        <taxon>Theropoda</taxon>
        <taxon>Coelurosauria</taxon>
        <taxon>Aves</taxon>
        <taxon>Palaeognathae</taxon>
        <taxon>Apterygiformes</taxon>
        <taxon>Apterygidae</taxon>
        <taxon>Apteryx</taxon>
    </lineage>
</organism>
<name>A0A8B7JQS3_9AVES</name>
<dbReference type="FunFam" id="1.25.40.10:FF:000036">
    <property type="entry name" value="interferon-induced protein with tetratricopeptide repeats 5"/>
    <property type="match status" value="1"/>
</dbReference>
<proteinExistence type="inferred from homology"/>
<keyword evidence="3" id="KW-0802">TPR repeat</keyword>
<evidence type="ECO:0000256" key="3">
    <source>
        <dbReference type="ARBA" id="ARBA00022803"/>
    </source>
</evidence>
<dbReference type="GO" id="GO:0051607">
    <property type="term" value="P:defense response to virus"/>
    <property type="evidence" value="ECO:0007669"/>
    <property type="project" value="TreeGrafter"/>
</dbReference>
<keyword evidence="6" id="KW-1185">Reference proteome</keyword>
<keyword evidence="4" id="KW-0391">Immunity</keyword>
<dbReference type="AlphaFoldDB" id="A0A8B7JQS3"/>
<evidence type="ECO:0000256" key="1">
    <source>
        <dbReference type="ARBA" id="ARBA00022588"/>
    </source>
</evidence>
<evidence type="ECO:0000313" key="7">
    <source>
        <dbReference type="RefSeq" id="XP_013813427.1"/>
    </source>
</evidence>
<dbReference type="GO" id="GO:0045087">
    <property type="term" value="P:innate immune response"/>
    <property type="evidence" value="ECO:0007669"/>
    <property type="project" value="UniProtKB-KW"/>
</dbReference>
<keyword evidence="2" id="KW-0677">Repeat</keyword>
<dbReference type="GeneID" id="106497157"/>
<dbReference type="KEGG" id="aam:106497157"/>
<dbReference type="SUPFAM" id="SSF48452">
    <property type="entry name" value="TPR-like"/>
    <property type="match status" value="2"/>
</dbReference>
<evidence type="ECO:0000256" key="4">
    <source>
        <dbReference type="ARBA" id="ARBA00022859"/>
    </source>
</evidence>
<comment type="similarity">
    <text evidence="5">Belongs to the IFIT family.</text>
</comment>
<protein>
    <submittedName>
        <fullName evidence="7">Interferon-induced protein with tetratricopeptide repeats 1-like</fullName>
    </submittedName>
</protein>
<keyword evidence="1" id="KW-0399">Innate immunity</keyword>
<accession>A0A8B7JQS3</accession>
<sequence length="438" mass="50866">MGNEQLQEKLDALQCHFTWDLGVIGHVEPAPVLQKLAVEIKHTPHQNQVALLGLQAYLYQQKGQKREALQSLEEAEEHLKQDESDAFSARSLVIYGNYAWIHYLQDSYTEAERYLDRIQELYPTPWDAVMIQYIQAQKGWSLLAIRARNGERARECFELALMLEPGNKHFQAGLGLALYASWIYFWYPDFAKKAIIQLERTVLEQPDNYRAKVFLARLLESLDEERSIGLIEESAEKSSDPEVLKGVALFWLPRLAERSIEILQRALQLDPCYHPLYQALAKCYKKQWLNAEKENKEKMLEAGIKVLEEVLQKCPDLDLVLVKLQLAELYGARDPSQEEQIYKELQKREDTLSLRYRQALCLYWGKFLLYKKNARVAAIAKFKDGYRIPLLTGERKECMQKLKQLSWPCQNSEGNAIYRFIQEADHQGPAEVARIDVD</sequence>
<dbReference type="PANTHER" id="PTHR10271:SF0">
    <property type="entry name" value="INTERFERON-INDUCED PROTEIN WITH TETRATRICOPEPTIDE REPEATS 5"/>
    <property type="match status" value="1"/>
</dbReference>
<dbReference type="OrthoDB" id="10043504at2759"/>
<evidence type="ECO:0000313" key="6">
    <source>
        <dbReference type="Proteomes" id="UP001652627"/>
    </source>
</evidence>
<dbReference type="RefSeq" id="XP_013813427.1">
    <property type="nucleotide sequence ID" value="XM_013957973.2"/>
</dbReference>
<dbReference type="PANTHER" id="PTHR10271">
    <property type="entry name" value="INTERFERON-INDUCED PROTEIN WITH TETRATRICOPEPTIDE REPEATS"/>
    <property type="match status" value="1"/>
</dbReference>
<evidence type="ECO:0000256" key="5">
    <source>
        <dbReference type="ARBA" id="ARBA00038336"/>
    </source>
</evidence>